<dbReference type="AlphaFoldDB" id="A0A6G1ILA8"/>
<keyword evidence="1" id="KW-0472">Membrane</keyword>
<dbReference type="PANTHER" id="PTHR41807:SF1">
    <property type="entry name" value="GLUTATHIONE TRANSFERASE 3"/>
    <property type="match status" value="1"/>
</dbReference>
<dbReference type="GO" id="GO:0016020">
    <property type="term" value="C:membrane"/>
    <property type="evidence" value="ECO:0007669"/>
    <property type="project" value="TreeGrafter"/>
</dbReference>
<dbReference type="PANTHER" id="PTHR41807">
    <property type="entry name" value="GLUTATHIONE TRANSFERASE 3"/>
    <property type="match status" value="1"/>
</dbReference>
<sequence>MSHSWLQRKRKGELLELAQRANVPDADTLLKDDLVLALEEHLEANESLFAKQPEFSEFYGRSGSPVKRERESPSEALVTTKTRRRTLVKRVDSEEASPARMAVATRTPRPVSRVASRVSEVDLPASPSQLADIADQSFQVAKTKATEIWDKTRIDEAREWLRENVSSVAAIQTWILVIEAVGLQYQTLETGYTAEIKPFGSFGHSREVRIPDLSKLLTSDWWAPATLWSLTNWVLPLVVSYFFNLTLRSNTKHKSSSRQYKADPLTFNIIKALLAYSAYQIPTTADAALAGQPNVYLDRKPGWGPFSEGSVSTVRANVPGGYYGIQIGALVGVLVSLYDAALKK</sequence>
<feature type="transmembrane region" description="Helical" evidence="1">
    <location>
        <begin position="221"/>
        <end position="243"/>
    </location>
</feature>
<dbReference type="Proteomes" id="UP000799291">
    <property type="component" value="Unassembled WGS sequence"/>
</dbReference>
<keyword evidence="3" id="KW-1185">Reference proteome</keyword>
<reference evidence="2" key="1">
    <citation type="journal article" date="2020" name="Stud. Mycol.">
        <title>101 Dothideomycetes genomes: a test case for predicting lifestyles and emergence of pathogens.</title>
        <authorList>
            <person name="Haridas S."/>
            <person name="Albert R."/>
            <person name="Binder M."/>
            <person name="Bloem J."/>
            <person name="Labutti K."/>
            <person name="Salamov A."/>
            <person name="Andreopoulos B."/>
            <person name="Baker S."/>
            <person name="Barry K."/>
            <person name="Bills G."/>
            <person name="Bluhm B."/>
            <person name="Cannon C."/>
            <person name="Castanera R."/>
            <person name="Culley D."/>
            <person name="Daum C."/>
            <person name="Ezra D."/>
            <person name="Gonzalez J."/>
            <person name="Henrissat B."/>
            <person name="Kuo A."/>
            <person name="Liang C."/>
            <person name="Lipzen A."/>
            <person name="Lutzoni F."/>
            <person name="Magnuson J."/>
            <person name="Mondo S."/>
            <person name="Nolan M."/>
            <person name="Ohm R."/>
            <person name="Pangilinan J."/>
            <person name="Park H.-J."/>
            <person name="Ramirez L."/>
            <person name="Alfaro M."/>
            <person name="Sun H."/>
            <person name="Tritt A."/>
            <person name="Yoshinaga Y."/>
            <person name="Zwiers L.-H."/>
            <person name="Turgeon B."/>
            <person name="Goodwin S."/>
            <person name="Spatafora J."/>
            <person name="Crous P."/>
            <person name="Grigoriev I."/>
        </authorList>
    </citation>
    <scope>NUCLEOTIDE SEQUENCE</scope>
    <source>
        <strain evidence="2">CBS 122367</strain>
    </source>
</reference>
<dbReference type="OrthoDB" id="4034134at2759"/>
<evidence type="ECO:0000313" key="3">
    <source>
        <dbReference type="Proteomes" id="UP000799291"/>
    </source>
</evidence>
<dbReference type="InterPro" id="IPR038872">
    <property type="entry name" value="Put_GTT3"/>
</dbReference>
<evidence type="ECO:0000313" key="2">
    <source>
        <dbReference type="EMBL" id="KAF2678731.1"/>
    </source>
</evidence>
<keyword evidence="1" id="KW-1133">Transmembrane helix</keyword>
<accession>A0A6G1ILA8</accession>
<dbReference type="EMBL" id="MU005609">
    <property type="protein sequence ID" value="KAF2678731.1"/>
    <property type="molecule type" value="Genomic_DNA"/>
</dbReference>
<feature type="transmembrane region" description="Helical" evidence="1">
    <location>
        <begin position="322"/>
        <end position="342"/>
    </location>
</feature>
<proteinExistence type="predicted"/>
<name>A0A6G1ILA8_9PLEO</name>
<organism evidence="2 3">
    <name type="scientific">Lentithecium fluviatile CBS 122367</name>
    <dbReference type="NCBI Taxonomy" id="1168545"/>
    <lineage>
        <taxon>Eukaryota</taxon>
        <taxon>Fungi</taxon>
        <taxon>Dikarya</taxon>
        <taxon>Ascomycota</taxon>
        <taxon>Pezizomycotina</taxon>
        <taxon>Dothideomycetes</taxon>
        <taxon>Pleosporomycetidae</taxon>
        <taxon>Pleosporales</taxon>
        <taxon>Massarineae</taxon>
        <taxon>Lentitheciaceae</taxon>
        <taxon>Lentithecium</taxon>
    </lineage>
</organism>
<gene>
    <name evidence="2" type="ORF">K458DRAFT_446204</name>
</gene>
<keyword evidence="1" id="KW-0812">Transmembrane</keyword>
<protein>
    <submittedName>
        <fullName evidence="2">Uncharacterized protein</fullName>
    </submittedName>
</protein>
<evidence type="ECO:0000256" key="1">
    <source>
        <dbReference type="SAM" id="Phobius"/>
    </source>
</evidence>